<dbReference type="Proteomes" id="UP001381693">
    <property type="component" value="Unassembled WGS sequence"/>
</dbReference>
<dbReference type="EMBL" id="JAXCGZ010008448">
    <property type="protein sequence ID" value="KAK7077646.1"/>
    <property type="molecule type" value="Genomic_DNA"/>
</dbReference>
<gene>
    <name evidence="1" type="ORF">SK128_021294</name>
</gene>
<organism evidence="1 2">
    <name type="scientific">Halocaridina rubra</name>
    <name type="common">Hawaiian red shrimp</name>
    <dbReference type="NCBI Taxonomy" id="373956"/>
    <lineage>
        <taxon>Eukaryota</taxon>
        <taxon>Metazoa</taxon>
        <taxon>Ecdysozoa</taxon>
        <taxon>Arthropoda</taxon>
        <taxon>Crustacea</taxon>
        <taxon>Multicrustacea</taxon>
        <taxon>Malacostraca</taxon>
        <taxon>Eumalacostraca</taxon>
        <taxon>Eucarida</taxon>
        <taxon>Decapoda</taxon>
        <taxon>Pleocyemata</taxon>
        <taxon>Caridea</taxon>
        <taxon>Atyoidea</taxon>
        <taxon>Atyidae</taxon>
        <taxon>Halocaridina</taxon>
    </lineage>
</organism>
<name>A0AAN9A255_HALRR</name>
<evidence type="ECO:0000313" key="2">
    <source>
        <dbReference type="Proteomes" id="UP001381693"/>
    </source>
</evidence>
<reference evidence="1 2" key="1">
    <citation type="submission" date="2023-11" db="EMBL/GenBank/DDBJ databases">
        <title>Halocaridina rubra genome assembly.</title>
        <authorList>
            <person name="Smith C."/>
        </authorList>
    </citation>
    <scope>NUCLEOTIDE SEQUENCE [LARGE SCALE GENOMIC DNA]</scope>
    <source>
        <strain evidence="1">EP-1</strain>
        <tissue evidence="1">Whole</tissue>
    </source>
</reference>
<evidence type="ECO:0000313" key="1">
    <source>
        <dbReference type="EMBL" id="KAK7077646.1"/>
    </source>
</evidence>
<protein>
    <submittedName>
        <fullName evidence="1">Uncharacterized protein</fullName>
    </submittedName>
</protein>
<dbReference type="AlphaFoldDB" id="A0AAN9A255"/>
<keyword evidence="2" id="KW-1185">Reference proteome</keyword>
<accession>A0AAN9A255</accession>
<sequence length="50" mass="5288">GISLLSVVGEVYGRVLIERIRKVTKRLIGEVQCGLGRGRGCVGQVFAASS</sequence>
<proteinExistence type="predicted"/>
<comment type="caution">
    <text evidence="1">The sequence shown here is derived from an EMBL/GenBank/DDBJ whole genome shotgun (WGS) entry which is preliminary data.</text>
</comment>
<feature type="non-terminal residue" evidence="1">
    <location>
        <position position="1"/>
    </location>
</feature>